<accession>A0A8T2BC74</accession>
<evidence type="ECO:0000313" key="4">
    <source>
        <dbReference type="Proteomes" id="UP000694251"/>
    </source>
</evidence>
<sequence length="193" mass="21761">MRESNRSIKVQNHVPFDLRFMIDCNIVGGNWIEVPCGKYKKMSKPLSYCQLEFDCLYVVLGQACYHLGLMEDAMILLQTSKSLATAALHRESYCLSDDSFILSTSASQPPSMTESEIVSQMLSQIKIFIRRRTAALAAFDAGLYSESIRHFSKIVESRRGAPQSFLAYCLIRRASAYKSAGRLFIFFSSPLLT</sequence>
<proteinExistence type="predicted"/>
<dbReference type="InterPro" id="IPR006133">
    <property type="entry name" value="DNA-dir_DNA_pol_B_exonuc"/>
</dbReference>
<dbReference type="Proteomes" id="UP000694251">
    <property type="component" value="Chromosome 1"/>
</dbReference>
<evidence type="ECO:0000259" key="1">
    <source>
        <dbReference type="Pfam" id="PF03104"/>
    </source>
</evidence>
<gene>
    <name evidence="3" type="ORF">ISN44_As01g066210</name>
    <name evidence="2" type="ORF">ISN44_As08g031000</name>
</gene>
<dbReference type="EMBL" id="JAEFBJ010000008">
    <property type="protein sequence ID" value="KAG7583586.1"/>
    <property type="molecule type" value="Genomic_DNA"/>
</dbReference>
<dbReference type="AlphaFoldDB" id="A0A8T2BC74"/>
<evidence type="ECO:0000313" key="2">
    <source>
        <dbReference type="EMBL" id="KAG7583586.1"/>
    </source>
</evidence>
<feature type="domain" description="DNA-directed DNA polymerase family B exonuclease" evidence="1">
    <location>
        <begin position="13"/>
        <end position="58"/>
    </location>
</feature>
<dbReference type="Proteomes" id="UP000694251">
    <property type="component" value="Chromosome 8"/>
</dbReference>
<comment type="caution">
    <text evidence="2">The sequence shown here is derived from an EMBL/GenBank/DDBJ whole genome shotgun (WGS) entry which is preliminary data.</text>
</comment>
<organism evidence="2 4">
    <name type="scientific">Arabidopsis suecica</name>
    <name type="common">Swedish thale-cress</name>
    <name type="synonym">Cardaminopsis suecica</name>
    <dbReference type="NCBI Taxonomy" id="45249"/>
    <lineage>
        <taxon>Eukaryota</taxon>
        <taxon>Viridiplantae</taxon>
        <taxon>Streptophyta</taxon>
        <taxon>Embryophyta</taxon>
        <taxon>Tracheophyta</taxon>
        <taxon>Spermatophyta</taxon>
        <taxon>Magnoliopsida</taxon>
        <taxon>eudicotyledons</taxon>
        <taxon>Gunneridae</taxon>
        <taxon>Pentapetalae</taxon>
        <taxon>rosids</taxon>
        <taxon>malvids</taxon>
        <taxon>Brassicales</taxon>
        <taxon>Brassicaceae</taxon>
        <taxon>Camelineae</taxon>
        <taxon>Arabidopsis</taxon>
    </lineage>
</organism>
<evidence type="ECO:0000313" key="3">
    <source>
        <dbReference type="EMBL" id="KAG7659786.1"/>
    </source>
</evidence>
<dbReference type="PANTHER" id="PTHR46816:SF3">
    <property type="entry name" value="T14P4.7 PROTEIN"/>
    <property type="match status" value="1"/>
</dbReference>
<dbReference type="Pfam" id="PF03104">
    <property type="entry name" value="DNA_pol_B_exo1"/>
    <property type="match status" value="1"/>
</dbReference>
<keyword evidence="4" id="KW-1185">Reference proteome</keyword>
<dbReference type="EMBL" id="JAEFBJ010000001">
    <property type="protein sequence ID" value="KAG7659786.1"/>
    <property type="molecule type" value="Genomic_DNA"/>
</dbReference>
<protein>
    <submittedName>
        <fullName evidence="2">Ribonuclease H-like superfamily</fullName>
    </submittedName>
</protein>
<name>A0A8T2BC74_ARASU</name>
<dbReference type="PANTHER" id="PTHR46816">
    <property type="entry name" value="OS01G0273500 PROTEIN"/>
    <property type="match status" value="1"/>
</dbReference>
<dbReference type="OrthoDB" id="1929874at2759"/>
<reference evidence="2 4" key="1">
    <citation type="submission" date="2020-12" db="EMBL/GenBank/DDBJ databases">
        <title>Concerted genomic and epigenomic changes stabilize Arabidopsis allopolyploids.</title>
        <authorList>
            <person name="Chen Z."/>
        </authorList>
    </citation>
    <scope>NUCLEOTIDE SEQUENCE [LARGE SCALE GENOMIC DNA]</scope>
    <source>
        <strain evidence="2">As9502</strain>
        <tissue evidence="2">Leaf</tissue>
    </source>
</reference>